<evidence type="ECO:0000313" key="3">
    <source>
        <dbReference type="EMBL" id="KAH0872376.1"/>
    </source>
</evidence>
<proteinExistence type="predicted"/>
<dbReference type="PANTHER" id="PTHR31286">
    <property type="entry name" value="GLYCINE-RICH CELL WALL STRUCTURAL PROTEIN 1.8-LIKE"/>
    <property type="match status" value="1"/>
</dbReference>
<dbReference type="EMBL" id="JAGKQM010000016">
    <property type="protein sequence ID" value="KAH0872376.1"/>
    <property type="molecule type" value="Genomic_DNA"/>
</dbReference>
<organism evidence="3 4">
    <name type="scientific">Brassica napus</name>
    <name type="common">Rape</name>
    <dbReference type="NCBI Taxonomy" id="3708"/>
    <lineage>
        <taxon>Eukaryota</taxon>
        <taxon>Viridiplantae</taxon>
        <taxon>Streptophyta</taxon>
        <taxon>Embryophyta</taxon>
        <taxon>Tracheophyta</taxon>
        <taxon>Spermatophyta</taxon>
        <taxon>Magnoliopsida</taxon>
        <taxon>eudicotyledons</taxon>
        <taxon>Gunneridae</taxon>
        <taxon>Pentapetalae</taxon>
        <taxon>rosids</taxon>
        <taxon>malvids</taxon>
        <taxon>Brassicales</taxon>
        <taxon>Brassicaceae</taxon>
        <taxon>Brassiceae</taxon>
        <taxon>Brassica</taxon>
    </lineage>
</organism>
<accession>A0ABQ7YWW4</accession>
<name>A0ABQ7YWW4_BRANA</name>
<evidence type="ECO:0000259" key="2">
    <source>
        <dbReference type="Pfam" id="PF14111"/>
    </source>
</evidence>
<keyword evidence="4" id="KW-1185">Reference proteome</keyword>
<comment type="caution">
    <text evidence="3">The sequence shown here is derived from an EMBL/GenBank/DDBJ whole genome shotgun (WGS) entry which is preliminary data.</text>
</comment>
<dbReference type="PANTHER" id="PTHR31286:SF148">
    <property type="entry name" value="DUF4283 DOMAIN-CONTAINING PROTEIN"/>
    <property type="match status" value="1"/>
</dbReference>
<evidence type="ECO:0000256" key="1">
    <source>
        <dbReference type="SAM" id="MobiDB-lite"/>
    </source>
</evidence>
<feature type="compositionally biased region" description="Acidic residues" evidence="1">
    <location>
        <begin position="345"/>
        <end position="365"/>
    </location>
</feature>
<evidence type="ECO:0000313" key="4">
    <source>
        <dbReference type="Proteomes" id="UP000824890"/>
    </source>
</evidence>
<reference evidence="3 4" key="1">
    <citation type="submission" date="2021-05" db="EMBL/GenBank/DDBJ databases">
        <title>Genome Assembly of Synthetic Allotetraploid Brassica napus Reveals Homoeologous Exchanges between Subgenomes.</title>
        <authorList>
            <person name="Davis J.T."/>
        </authorList>
    </citation>
    <scope>NUCLEOTIDE SEQUENCE [LARGE SCALE GENOMIC DNA]</scope>
    <source>
        <strain evidence="4">cv. Da-Ae</strain>
        <tissue evidence="3">Seedling</tissue>
    </source>
</reference>
<protein>
    <recommendedName>
        <fullName evidence="2">DUF4283 domain-containing protein</fullName>
    </recommendedName>
</protein>
<sequence length="473" mass="52083">MADSQTPPTASDAAAGGLRSPWTKPPHVEAPTPPGPIDGVVSLTIPEEILADPNPLWRCCVVGYFIGDAPHIGSIHATVNRLWSSSKMGSKIDVQFLEKNTVLFRIENPQVSARVIQRRYRHIADVPLVVNEWSPETALAPPDLSAMPMWIDLKGVSSLLFSHKALKCLSRAAGKFVKLHPSTEKCTRLDVARVLVEVNLHSPLVEKIQCLDRKGAEVEIDKGKEIVESNEALDVVINGDGKVQYGLDPKRNVVSDLLLELEALPPALGSGVVGDVSRNYFEIGGTSNAPKKIDATLESDWALIGGKTPHSPQQRTDELGGMGEETNIIISPSRFSVLAVVDGDEIGEEETEEKEEGEIEEEESTADEHKVDLKKKDVAKSVRLQTEHIDFLPTVKRVWDSTQAIHHSRAALSRFQAKLKLLKYDMRLLNRIHYGDLQTRTKLAYEEMCHCQNMALQDPTPVTFAAAAEATDR</sequence>
<feature type="region of interest" description="Disordered" evidence="1">
    <location>
        <begin position="345"/>
        <end position="370"/>
    </location>
</feature>
<dbReference type="InterPro" id="IPR040256">
    <property type="entry name" value="At4g02000-like"/>
</dbReference>
<feature type="domain" description="DUF4283" evidence="2">
    <location>
        <begin position="56"/>
        <end position="140"/>
    </location>
</feature>
<feature type="region of interest" description="Disordered" evidence="1">
    <location>
        <begin position="1"/>
        <end position="35"/>
    </location>
</feature>
<dbReference type="Proteomes" id="UP000824890">
    <property type="component" value="Unassembled WGS sequence"/>
</dbReference>
<gene>
    <name evidence="3" type="ORF">HID58_069738</name>
</gene>
<dbReference type="Pfam" id="PF14111">
    <property type="entry name" value="DUF4283"/>
    <property type="match status" value="1"/>
</dbReference>
<dbReference type="InterPro" id="IPR025558">
    <property type="entry name" value="DUF4283"/>
</dbReference>